<organism evidence="1">
    <name type="scientific">Ixodes scapularis</name>
    <name type="common">Black-legged tick</name>
    <name type="synonym">Deer tick</name>
    <dbReference type="NCBI Taxonomy" id="6945"/>
    <lineage>
        <taxon>Eukaryota</taxon>
        <taxon>Metazoa</taxon>
        <taxon>Ecdysozoa</taxon>
        <taxon>Arthropoda</taxon>
        <taxon>Chelicerata</taxon>
        <taxon>Arachnida</taxon>
        <taxon>Acari</taxon>
        <taxon>Parasitiformes</taxon>
        <taxon>Ixodida</taxon>
        <taxon>Ixodoidea</taxon>
        <taxon>Ixodidae</taxon>
        <taxon>Ixodinae</taxon>
        <taxon>Ixodes</taxon>
    </lineage>
</organism>
<accession>A0A4D5RAJ0</accession>
<protein>
    <submittedName>
        <fullName evidence="1">Putative secreted protein</fullName>
    </submittedName>
</protein>
<proteinExistence type="predicted"/>
<dbReference type="AlphaFoldDB" id="A0A4D5RAJ0"/>
<name>A0A4D5RAJ0_IXOSC</name>
<reference evidence="1" key="1">
    <citation type="submission" date="2019-04" db="EMBL/GenBank/DDBJ databases">
        <title>An insight into the mialome of Ixodes scapularis.</title>
        <authorList>
            <person name="Ribeiro J.M."/>
            <person name="Mather T.N."/>
            <person name="Karim S."/>
        </authorList>
    </citation>
    <scope>NUCLEOTIDE SEQUENCE</scope>
</reference>
<dbReference type="EMBL" id="GHJT01000104">
    <property type="protein sequence ID" value="MOY34075.1"/>
    <property type="molecule type" value="Transcribed_RNA"/>
</dbReference>
<sequence length="115" mass="12248">MKPALVRHHLGNEGLLILLALSPCSSAFFASLRLDSRRGVSCCGEGCAFEGPRVLTRRQLGTLGRVDVRRRSCACTVTTPPRGSMAVALSLCRPRTFLSVKEAARGTSAMAPPHG</sequence>
<evidence type="ECO:0000313" key="1">
    <source>
        <dbReference type="EMBL" id="MOY34075.1"/>
    </source>
</evidence>